<reference evidence="1" key="1">
    <citation type="submission" date="2021-03" db="EMBL/GenBank/DDBJ databases">
        <authorList>
            <consortium name="Genoscope - CEA"/>
            <person name="William W."/>
        </authorList>
    </citation>
    <scope>NUCLEOTIDE SEQUENCE</scope>
    <source>
        <strain evidence="1">Doubled-haploid Pahang</strain>
    </source>
</reference>
<dbReference type="AlphaFoldDB" id="A0A8D7B004"/>
<dbReference type="AntiFam" id="ANF00232">
    <property type="entry name" value="Shadow ORF (opposite metK)"/>
</dbReference>
<organism evidence="1">
    <name type="scientific">Musa acuminata subsp. malaccensis</name>
    <name type="common">Wild banana</name>
    <name type="synonym">Musa malaccensis</name>
    <dbReference type="NCBI Taxonomy" id="214687"/>
    <lineage>
        <taxon>Eukaryota</taxon>
        <taxon>Viridiplantae</taxon>
        <taxon>Streptophyta</taxon>
        <taxon>Embryophyta</taxon>
        <taxon>Tracheophyta</taxon>
        <taxon>Spermatophyta</taxon>
        <taxon>Magnoliopsida</taxon>
        <taxon>Liliopsida</taxon>
        <taxon>Zingiberales</taxon>
        <taxon>Musaceae</taxon>
        <taxon>Musa</taxon>
    </lineage>
</organism>
<proteinExistence type="predicted"/>
<dbReference type="EMBL" id="HG996466">
    <property type="protein sequence ID" value="CAG1859014.1"/>
    <property type="molecule type" value="Genomic_DNA"/>
</dbReference>
<protein>
    <submittedName>
        <fullName evidence="1">(wild Malaysian banana) hypothetical protein</fullName>
    </submittedName>
</protein>
<name>A0A8D7B004_MUSAM</name>
<gene>
    <name evidence="1" type="ORF">GSMUA_293090.1</name>
</gene>
<sequence length="403" mass="43567">MRRSSNLSSQLLPFERLNHLPGKVWVIPAEVTICCCLEEPAVATPLQVKVIGDHPRPEVKGVLHNLQDLLIGNLASAIGVNKDRQWLRNTYGIGDLDDTAAGKSICHNALSCLPSYVGTAAVNLGWVLAREGTTTMGSPATIGVDDDLASGKPSITMRPTDDKSTRWIEMEDGLLIEVLLRYDRFDDMLLQVSGNLIIGDSLIVLGGNEDGVHTNGNHGTMVIVVLNCNLGLTIRSQPGASSIFSDLSEACTKLCSEDMAERHQLGCLICCIAKHVPLVTCTDLFRVLGEVAMNTLGNVRRLLLNIYKHLAVVSIKAYIIRCEPNGTAGVTDNFLIVNAALGGDLTKYHDHVGLGACLTGNLAVRVLLKAGIKNCIRDLVTQLVRVPLIDRFRGEKEGVLHLT</sequence>
<accession>A0A8D7B004</accession>
<evidence type="ECO:0000313" key="1">
    <source>
        <dbReference type="EMBL" id="CAG1859014.1"/>
    </source>
</evidence>